<dbReference type="PANTHER" id="PTHR43292">
    <property type="entry name" value="ACYL-COA DEHYDROGENASE"/>
    <property type="match status" value="1"/>
</dbReference>
<keyword evidence="4 6" id="KW-0274">FAD</keyword>
<evidence type="ECO:0008006" key="12">
    <source>
        <dbReference type="Google" id="ProtNLM"/>
    </source>
</evidence>
<dbReference type="GO" id="GO:0050660">
    <property type="term" value="F:flavin adenine dinucleotide binding"/>
    <property type="evidence" value="ECO:0007669"/>
    <property type="project" value="InterPro"/>
</dbReference>
<dbReference type="InterPro" id="IPR052161">
    <property type="entry name" value="Mycobact_Acyl-CoA_DH"/>
</dbReference>
<evidence type="ECO:0000256" key="5">
    <source>
        <dbReference type="ARBA" id="ARBA00023002"/>
    </source>
</evidence>
<dbReference type="InterPro" id="IPR036250">
    <property type="entry name" value="AcylCo_DH-like_C"/>
</dbReference>
<comment type="caution">
    <text evidence="10">The sequence shown here is derived from an EMBL/GenBank/DDBJ whole genome shotgun (WGS) entry which is preliminary data.</text>
</comment>
<comment type="similarity">
    <text evidence="2 6">Belongs to the acyl-CoA dehydrogenase family.</text>
</comment>
<gene>
    <name evidence="10" type="ORF">LK12_23135</name>
</gene>
<dbReference type="AlphaFoldDB" id="A0A0B1ZI48"/>
<evidence type="ECO:0000259" key="9">
    <source>
        <dbReference type="Pfam" id="PF02771"/>
    </source>
</evidence>
<name>A0A0B1ZI48_9SPHN</name>
<dbReference type="Pfam" id="PF02771">
    <property type="entry name" value="Acyl-CoA_dh_N"/>
    <property type="match status" value="1"/>
</dbReference>
<evidence type="ECO:0000313" key="11">
    <source>
        <dbReference type="Proteomes" id="UP000031057"/>
    </source>
</evidence>
<dbReference type="GO" id="GO:0005886">
    <property type="term" value="C:plasma membrane"/>
    <property type="evidence" value="ECO:0007669"/>
    <property type="project" value="TreeGrafter"/>
</dbReference>
<dbReference type="InterPro" id="IPR046373">
    <property type="entry name" value="Acyl-CoA_Oxase/DH_mid-dom_sf"/>
</dbReference>
<evidence type="ECO:0000259" key="7">
    <source>
        <dbReference type="Pfam" id="PF00441"/>
    </source>
</evidence>
<reference evidence="10 11" key="1">
    <citation type="submission" date="2014-10" db="EMBL/GenBank/DDBJ databases">
        <title>Genome sequence of Novosphingobium malaysiense MUSC 273(T).</title>
        <authorList>
            <person name="Lee L.-H."/>
        </authorList>
    </citation>
    <scope>NUCLEOTIDE SEQUENCE [LARGE SCALE GENOMIC DNA]</scope>
    <source>
        <strain evidence="10 11">MUSC 273</strain>
    </source>
</reference>
<dbReference type="SUPFAM" id="SSF56645">
    <property type="entry name" value="Acyl-CoA dehydrogenase NM domain-like"/>
    <property type="match status" value="1"/>
</dbReference>
<dbReference type="Proteomes" id="UP000031057">
    <property type="component" value="Unassembled WGS sequence"/>
</dbReference>
<feature type="domain" description="Acyl-CoA oxidase/dehydrogenase middle" evidence="8">
    <location>
        <begin position="140"/>
        <end position="236"/>
    </location>
</feature>
<dbReference type="GO" id="GO:0016627">
    <property type="term" value="F:oxidoreductase activity, acting on the CH-CH group of donors"/>
    <property type="evidence" value="ECO:0007669"/>
    <property type="project" value="InterPro"/>
</dbReference>
<dbReference type="Gene3D" id="2.40.110.10">
    <property type="entry name" value="Butyryl-CoA Dehydrogenase, subunit A, domain 2"/>
    <property type="match status" value="1"/>
</dbReference>
<evidence type="ECO:0000259" key="8">
    <source>
        <dbReference type="Pfam" id="PF02770"/>
    </source>
</evidence>
<evidence type="ECO:0000313" key="10">
    <source>
        <dbReference type="EMBL" id="KHK89012.1"/>
    </source>
</evidence>
<dbReference type="InterPro" id="IPR037069">
    <property type="entry name" value="AcylCoA_DH/ox_N_sf"/>
</dbReference>
<proteinExistence type="inferred from homology"/>
<accession>A0A0B1ZI48</accession>
<evidence type="ECO:0000256" key="1">
    <source>
        <dbReference type="ARBA" id="ARBA00001974"/>
    </source>
</evidence>
<dbReference type="Pfam" id="PF00441">
    <property type="entry name" value="Acyl-CoA_dh_1"/>
    <property type="match status" value="1"/>
</dbReference>
<feature type="domain" description="Acyl-CoA dehydrogenase/oxidase C-terminal" evidence="7">
    <location>
        <begin position="248"/>
        <end position="401"/>
    </location>
</feature>
<evidence type="ECO:0000256" key="4">
    <source>
        <dbReference type="ARBA" id="ARBA00022827"/>
    </source>
</evidence>
<dbReference type="EMBL" id="JTDI01000011">
    <property type="protein sequence ID" value="KHK89012.1"/>
    <property type="molecule type" value="Genomic_DNA"/>
</dbReference>
<dbReference type="PANTHER" id="PTHR43292:SF4">
    <property type="entry name" value="ACYL-COA DEHYDROGENASE FADE34"/>
    <property type="match status" value="1"/>
</dbReference>
<dbReference type="STRING" id="1348853.LK12_23135"/>
<dbReference type="SUPFAM" id="SSF47203">
    <property type="entry name" value="Acyl-CoA dehydrogenase C-terminal domain-like"/>
    <property type="match status" value="1"/>
</dbReference>
<keyword evidence="3 6" id="KW-0285">Flavoprotein</keyword>
<dbReference type="Gene3D" id="1.10.540.10">
    <property type="entry name" value="Acyl-CoA dehydrogenase/oxidase, N-terminal domain"/>
    <property type="match status" value="1"/>
</dbReference>
<dbReference type="InterPro" id="IPR009100">
    <property type="entry name" value="AcylCoA_DH/oxidase_NM_dom_sf"/>
</dbReference>
<organism evidence="10 11">
    <name type="scientific">Novosphingobium malaysiense</name>
    <dbReference type="NCBI Taxonomy" id="1348853"/>
    <lineage>
        <taxon>Bacteria</taxon>
        <taxon>Pseudomonadati</taxon>
        <taxon>Pseudomonadota</taxon>
        <taxon>Alphaproteobacteria</taxon>
        <taxon>Sphingomonadales</taxon>
        <taxon>Sphingomonadaceae</taxon>
        <taxon>Novosphingobium</taxon>
    </lineage>
</organism>
<evidence type="ECO:0000256" key="2">
    <source>
        <dbReference type="ARBA" id="ARBA00009347"/>
    </source>
</evidence>
<comment type="cofactor">
    <cofactor evidence="1 6">
        <name>FAD</name>
        <dbReference type="ChEBI" id="CHEBI:57692"/>
    </cofactor>
</comment>
<feature type="domain" description="Acyl-CoA dehydrogenase/oxidase N-terminal" evidence="9">
    <location>
        <begin position="25"/>
        <end position="136"/>
    </location>
</feature>
<protein>
    <recommendedName>
        <fullName evidence="12">Acyl-CoA dehydrogenase</fullName>
    </recommendedName>
</protein>
<dbReference type="InterPro" id="IPR006091">
    <property type="entry name" value="Acyl-CoA_Oxase/DH_mid-dom"/>
</dbReference>
<dbReference type="InterPro" id="IPR013786">
    <property type="entry name" value="AcylCoA_DH/ox_N"/>
</dbReference>
<sequence>MLSTAATSAAAGVDTSILDKAGDLDAFRTAVRTWLEEVTARRRKLDQDGRPSFYDLQQWWMAERNKVGLGTPHWPVKYGGSNISLACQVTMSEELARARVPAMSLFTVSLNHVFATLSMWGTEEQKTAYLPEVAKGAVWCQGFSEPGAGSDLASLRTRAVRDGDHYVVNGQKIWSSYSMYAGHCILLARTNADPEIKKQAGISYFLMDMTLPGVEVRPIKQSNGDAEFAELFLTDVSIPVSQRVGEEGEGWKVAQSTLAAERGVLAFEAAERLRYDVEEFYAAAVECSASWLQDAEMRREFMRLFGEVQACRKMFRRLLREAGQMSPEQAATVPQVKVINTALRKAVGDFMVRASGMDAQIFVDCEDRMAQPVSRYVSSFGGAIAGGSNEIMRNIIAERVLGMPRR</sequence>
<keyword evidence="5 6" id="KW-0560">Oxidoreductase</keyword>
<dbReference type="Gene3D" id="1.20.140.10">
    <property type="entry name" value="Butyryl-CoA Dehydrogenase, subunit A, domain 3"/>
    <property type="match status" value="1"/>
</dbReference>
<dbReference type="Pfam" id="PF02770">
    <property type="entry name" value="Acyl-CoA_dh_M"/>
    <property type="match status" value="1"/>
</dbReference>
<dbReference type="InterPro" id="IPR009075">
    <property type="entry name" value="AcylCo_DH/oxidase_C"/>
</dbReference>
<evidence type="ECO:0000256" key="3">
    <source>
        <dbReference type="ARBA" id="ARBA00022630"/>
    </source>
</evidence>
<keyword evidence="11" id="KW-1185">Reference proteome</keyword>
<evidence type="ECO:0000256" key="6">
    <source>
        <dbReference type="RuleBase" id="RU362125"/>
    </source>
</evidence>
<dbReference type="FunFam" id="2.40.110.10:FF:000011">
    <property type="entry name" value="Acyl-CoA dehydrogenase FadE34"/>
    <property type="match status" value="1"/>
</dbReference>